<comment type="cofactor">
    <cofactor evidence="1">
        <name>Mg(2+)</name>
        <dbReference type="ChEBI" id="CHEBI:18420"/>
    </cofactor>
</comment>
<organism evidence="15">
    <name type="scientific">Tetraodon nigroviridis</name>
    <name type="common">Spotted green pufferfish</name>
    <name type="synonym">Chelonodon nigroviridis</name>
    <dbReference type="NCBI Taxonomy" id="99883"/>
    <lineage>
        <taxon>Eukaryota</taxon>
        <taxon>Metazoa</taxon>
        <taxon>Chordata</taxon>
        <taxon>Craniata</taxon>
        <taxon>Vertebrata</taxon>
        <taxon>Euteleostomi</taxon>
        <taxon>Actinopterygii</taxon>
        <taxon>Neopterygii</taxon>
        <taxon>Teleostei</taxon>
        <taxon>Neoteleostei</taxon>
        <taxon>Acanthomorphata</taxon>
        <taxon>Eupercaria</taxon>
        <taxon>Tetraodontiformes</taxon>
        <taxon>Tetradontoidea</taxon>
        <taxon>Tetraodontidae</taxon>
        <taxon>Tetraodon</taxon>
    </lineage>
</organism>
<dbReference type="Gene3D" id="3.90.79.10">
    <property type="entry name" value="Nucleoside Triphosphate Pyrophosphohydrolase"/>
    <property type="match status" value="1"/>
</dbReference>
<reference evidence="15" key="1">
    <citation type="journal article" date="2004" name="Nature">
        <title>Genome duplication in the teleost fish Tetraodon nigroviridis reveals the early vertebrate proto-karyotype.</title>
        <authorList>
            <person name="Jaillon O."/>
            <person name="Aury J.-M."/>
            <person name="Brunet F."/>
            <person name="Petit J.-L."/>
            <person name="Stange-Thomann N."/>
            <person name="Mauceli E."/>
            <person name="Bouneau L."/>
            <person name="Fischer C."/>
            <person name="Ozouf-Costaz C."/>
            <person name="Bernot A."/>
            <person name="Nicaud S."/>
            <person name="Jaffe D."/>
            <person name="Fisher S."/>
            <person name="Lutfalla G."/>
            <person name="Dossat C."/>
            <person name="Segurens B."/>
            <person name="Dasilva C."/>
            <person name="Salanoubat M."/>
            <person name="Levy M."/>
            <person name="Boudet N."/>
            <person name="Castellano S."/>
            <person name="Anthouard V."/>
            <person name="Jubin C."/>
            <person name="Castelli V."/>
            <person name="Katinka M."/>
            <person name="Vacherie B."/>
            <person name="Biemont C."/>
            <person name="Skalli Z."/>
            <person name="Cattolico L."/>
            <person name="Poulain J."/>
            <person name="De Berardinis V."/>
            <person name="Cruaud C."/>
            <person name="Duprat S."/>
            <person name="Brottier P."/>
            <person name="Coutanceau J.-P."/>
            <person name="Gouzy J."/>
            <person name="Parra G."/>
            <person name="Lardier G."/>
            <person name="Chapple C."/>
            <person name="McKernan K.J."/>
            <person name="McEwan P."/>
            <person name="Bosak S."/>
            <person name="Kellis M."/>
            <person name="Volff J.-N."/>
            <person name="Guigo R."/>
            <person name="Zody M.C."/>
            <person name="Mesirov J."/>
            <person name="Lindblad-Toh K."/>
            <person name="Birren B."/>
            <person name="Nusbaum C."/>
            <person name="Kahn D."/>
            <person name="Robinson-Rechavi M."/>
            <person name="Laudet V."/>
            <person name="Schachter V."/>
            <person name="Quetier F."/>
            <person name="Saurin W."/>
            <person name="Scarpelli C."/>
            <person name="Wincker P."/>
            <person name="Lander E.S."/>
            <person name="Weissenbach J."/>
            <person name="Roest Crollius H."/>
        </authorList>
    </citation>
    <scope>NUCLEOTIDE SEQUENCE [LARGE SCALE GENOMIC DNA]</scope>
</reference>
<comment type="subcellular location">
    <subcellularLocation>
        <location evidence="2">Cytoplasm</location>
    </subcellularLocation>
</comment>
<evidence type="ECO:0000256" key="7">
    <source>
        <dbReference type="ARBA" id="ARBA00022842"/>
    </source>
</evidence>
<evidence type="ECO:0000256" key="1">
    <source>
        <dbReference type="ARBA" id="ARBA00001946"/>
    </source>
</evidence>
<evidence type="ECO:0000256" key="2">
    <source>
        <dbReference type="ARBA" id="ARBA00004496"/>
    </source>
</evidence>
<evidence type="ECO:0000256" key="13">
    <source>
        <dbReference type="SAM" id="MobiDB-lite"/>
    </source>
</evidence>
<dbReference type="PANTHER" id="PTHR11839:SF15">
    <property type="entry name" value="URIDINE DIPHOSPHATE GLUCOSE PYROPHOSPHATASE NUDT14"/>
    <property type="match status" value="1"/>
</dbReference>
<comment type="catalytic activity">
    <reaction evidence="8">
        <text>UDP-sugar + H2O = UMP + alpha-D-aldose 1-phosphate.</text>
        <dbReference type="EC" id="3.6.1.45"/>
    </reaction>
</comment>
<dbReference type="OrthoDB" id="10249920at2759"/>
<comment type="caution">
    <text evidence="15">The sequence shown here is derived from an EMBL/GenBank/DDBJ whole genome shotgun (WGS) entry which is preliminary data.</text>
</comment>
<evidence type="ECO:0000256" key="11">
    <source>
        <dbReference type="ARBA" id="ARBA00071467"/>
    </source>
</evidence>
<feature type="domain" description="Nudix hydrolase" evidence="14">
    <location>
        <begin position="146"/>
        <end position="333"/>
    </location>
</feature>
<keyword evidence="6" id="KW-0378">Hydrolase</keyword>
<evidence type="ECO:0000256" key="10">
    <source>
        <dbReference type="ARBA" id="ARBA00066480"/>
    </source>
</evidence>
<dbReference type="CDD" id="cd18887">
    <property type="entry name" value="NUDIX_UGPPase_Nudt14"/>
    <property type="match status" value="1"/>
</dbReference>
<feature type="region of interest" description="Disordered" evidence="13">
    <location>
        <begin position="181"/>
        <end position="220"/>
    </location>
</feature>
<dbReference type="NCBIfam" id="TIGR00052">
    <property type="entry name" value="nudix-type nucleoside diphosphatase, YffH/AdpP family"/>
    <property type="match status" value="1"/>
</dbReference>
<proteinExistence type="inferred from homology"/>
<dbReference type="GO" id="GO:0008768">
    <property type="term" value="F:UDP-sugar diphosphatase activity"/>
    <property type="evidence" value="ECO:0007669"/>
    <property type="project" value="UniProtKB-EC"/>
</dbReference>
<dbReference type="PROSITE" id="PS51462">
    <property type="entry name" value="NUDIX"/>
    <property type="match status" value="1"/>
</dbReference>
<dbReference type="EMBL" id="CAAE01014533">
    <property type="protein sequence ID" value="CAF97146.1"/>
    <property type="molecule type" value="Genomic_DNA"/>
</dbReference>
<dbReference type="SUPFAM" id="SSF55811">
    <property type="entry name" value="Nudix"/>
    <property type="match status" value="1"/>
</dbReference>
<evidence type="ECO:0000256" key="5">
    <source>
        <dbReference type="ARBA" id="ARBA00022490"/>
    </source>
</evidence>
<dbReference type="GO" id="GO:0046872">
    <property type="term" value="F:metal ion binding"/>
    <property type="evidence" value="ECO:0007669"/>
    <property type="project" value="InterPro"/>
</dbReference>
<keyword evidence="5" id="KW-0963">Cytoplasm</keyword>
<sequence>MSPSALLLDVGLVVGRCRLLGEELRLLKMWGGLRLDILHISCVDTLVHTVFSSLKNFKKFEVVFSVSLSDHHYVLHLHSFKNMIGDTTLQQVEDIVASVTPGKNLLTKTLKKIYENLPHCRLCSVAGTGGFGSSQNGTKKSWDFMRTHDSVSVLLFNTTSHCFVLVKQFRPAVYMSEWERSKAPPPKAADGPEEGAAEAAGPESPEGQPAPAGEGSSAWPPASAGVTYELCAGLVDKPDLSLEEIARQEVLEECGYDVPACKLKRITSYRSGVGVTGSKQTMFYAEVSDDNCVGAGGGEPREGELIEVVKVPLHEAMTFAYDERIPKTMGVIFSFIWFHNNMSPKYKISTNV</sequence>
<dbReference type="GO" id="GO:0006753">
    <property type="term" value="P:nucleoside phosphate metabolic process"/>
    <property type="evidence" value="ECO:0007669"/>
    <property type="project" value="TreeGrafter"/>
</dbReference>
<comment type="function">
    <text evidence="9">Hydrolyzes UDP-glucose to glucose 1-phosphate and UMP and ADP-ribose to ribose 5-phosphate and AMP. The physiological substrate is probably UDP-glucose. Poor activity on other substrates such as ADP-glucose, CDP-glucose, GDP-glucose and GDP-mannose.</text>
</comment>
<evidence type="ECO:0000256" key="8">
    <source>
        <dbReference type="ARBA" id="ARBA00051086"/>
    </source>
</evidence>
<dbReference type="GO" id="GO:0005737">
    <property type="term" value="C:cytoplasm"/>
    <property type="evidence" value="ECO:0007669"/>
    <property type="project" value="UniProtKB-SubCell"/>
</dbReference>
<evidence type="ECO:0000313" key="15">
    <source>
        <dbReference type="EMBL" id="CAF97146.1"/>
    </source>
</evidence>
<dbReference type="AlphaFoldDB" id="Q4SQD6"/>
<reference evidence="15" key="2">
    <citation type="submission" date="2004-02" db="EMBL/GenBank/DDBJ databases">
        <authorList>
            <consortium name="Genoscope"/>
            <consortium name="Whitehead Institute Centre for Genome Research"/>
        </authorList>
    </citation>
    <scope>NUCLEOTIDE SEQUENCE</scope>
</reference>
<evidence type="ECO:0000256" key="12">
    <source>
        <dbReference type="ARBA" id="ARBA00080475"/>
    </source>
</evidence>
<dbReference type="GO" id="GO:0019693">
    <property type="term" value="P:ribose phosphate metabolic process"/>
    <property type="evidence" value="ECO:0007669"/>
    <property type="project" value="TreeGrafter"/>
</dbReference>
<evidence type="ECO:0000256" key="3">
    <source>
        <dbReference type="ARBA" id="ARBA00005582"/>
    </source>
</evidence>
<evidence type="ECO:0000256" key="4">
    <source>
        <dbReference type="ARBA" id="ARBA00011738"/>
    </source>
</evidence>
<dbReference type="InterPro" id="IPR004385">
    <property type="entry name" value="NDP_pyrophosphatase"/>
</dbReference>
<dbReference type="FunFam" id="3.90.79.10:FF:000035">
    <property type="entry name" value="Uridine diphosphate glucose pyrophosphatase"/>
    <property type="match status" value="1"/>
</dbReference>
<dbReference type="EC" id="3.6.1.45" evidence="10"/>
<dbReference type="InterPro" id="IPR000086">
    <property type="entry name" value="NUDIX_hydrolase_dom"/>
</dbReference>
<evidence type="ECO:0000259" key="14">
    <source>
        <dbReference type="PROSITE" id="PS51462"/>
    </source>
</evidence>
<dbReference type="PANTHER" id="PTHR11839">
    <property type="entry name" value="UDP/ADP-SUGAR PYROPHOSPHATASE"/>
    <property type="match status" value="1"/>
</dbReference>
<comment type="subunit">
    <text evidence="4">Homodimer.</text>
</comment>
<protein>
    <recommendedName>
        <fullName evidence="11">Uridine diphosphate glucose pyrophosphatase NUDT14</fullName>
        <ecNumber evidence="10">3.6.1.45</ecNumber>
    </recommendedName>
    <alternativeName>
        <fullName evidence="12">Nucleoside diphosphate-linked moiety X motif 14</fullName>
    </alternativeName>
</protein>
<dbReference type="InterPro" id="IPR015797">
    <property type="entry name" value="NUDIX_hydrolase-like_dom_sf"/>
</dbReference>
<comment type="similarity">
    <text evidence="3">Belongs to the Nudix hydrolase family.</text>
</comment>
<dbReference type="KEGG" id="tng:GSTEN00014414G001"/>
<feature type="compositionally biased region" description="Low complexity" evidence="13">
    <location>
        <begin position="197"/>
        <end position="215"/>
    </location>
</feature>
<evidence type="ECO:0000256" key="9">
    <source>
        <dbReference type="ARBA" id="ARBA00054674"/>
    </source>
</evidence>
<evidence type="ECO:0000256" key="6">
    <source>
        <dbReference type="ARBA" id="ARBA00022801"/>
    </source>
</evidence>
<keyword evidence="7" id="KW-0460">Magnesium</keyword>
<accession>Q4SQD6</accession>
<gene>
    <name evidence="15" type="ORF">GSTENG00014414001</name>
</gene>
<name>Q4SQD6_TETNG</name>